<dbReference type="InterPro" id="IPR033671">
    <property type="entry name" value="TrmH"/>
</dbReference>
<dbReference type="EC" id="2.1.1.34" evidence="7"/>
<comment type="function">
    <text evidence="7">Catalyzes the 2'-O methylation of guanosine at position 18 in tRNA.</text>
</comment>
<dbReference type="CDD" id="cd18092">
    <property type="entry name" value="SpoU-like_TrmH"/>
    <property type="match status" value="1"/>
</dbReference>
<keyword evidence="11" id="KW-1185">Reference proteome</keyword>
<evidence type="ECO:0000313" key="10">
    <source>
        <dbReference type="EMBL" id="SEO60167.1"/>
    </source>
</evidence>
<dbReference type="OrthoDB" id="9785673at2"/>
<dbReference type="GO" id="GO:0000049">
    <property type="term" value="F:tRNA binding"/>
    <property type="evidence" value="ECO:0007669"/>
    <property type="project" value="UniProtKB-UniRule"/>
</dbReference>
<keyword evidence="2 7" id="KW-0489">Methyltransferase</keyword>
<dbReference type="RefSeq" id="WP_091640268.1">
    <property type="nucleotide sequence ID" value="NZ_FOEG01000001.1"/>
</dbReference>
<dbReference type="SUPFAM" id="SSF75217">
    <property type="entry name" value="alpha/beta knot"/>
    <property type="match status" value="1"/>
</dbReference>
<organism evidence="10 11">
    <name type="scientific">Aquisalimonas asiatica</name>
    <dbReference type="NCBI Taxonomy" id="406100"/>
    <lineage>
        <taxon>Bacteria</taxon>
        <taxon>Pseudomonadati</taxon>
        <taxon>Pseudomonadota</taxon>
        <taxon>Gammaproteobacteria</taxon>
        <taxon>Chromatiales</taxon>
        <taxon>Ectothiorhodospiraceae</taxon>
        <taxon>Aquisalimonas</taxon>
    </lineage>
</organism>
<comment type="caution">
    <text evidence="7">Lacks conserved residue(s) required for the propagation of feature annotation.</text>
</comment>
<keyword evidence="4 7" id="KW-0949">S-adenosyl-L-methionine</keyword>
<comment type="catalytic activity">
    <reaction evidence="7">
        <text>guanosine(18) in tRNA + S-adenosyl-L-methionine = 2'-O-methylguanosine(18) in tRNA + S-adenosyl-L-homocysteine + H(+)</text>
        <dbReference type="Rhea" id="RHEA:20077"/>
        <dbReference type="Rhea" id="RHEA-COMP:10190"/>
        <dbReference type="Rhea" id="RHEA-COMP:10192"/>
        <dbReference type="ChEBI" id="CHEBI:15378"/>
        <dbReference type="ChEBI" id="CHEBI:57856"/>
        <dbReference type="ChEBI" id="CHEBI:59789"/>
        <dbReference type="ChEBI" id="CHEBI:74269"/>
        <dbReference type="ChEBI" id="CHEBI:74445"/>
        <dbReference type="EC" id="2.1.1.34"/>
    </reaction>
</comment>
<dbReference type="GO" id="GO:0141100">
    <property type="term" value="F:tRNA (guanine(18)-2'-O)-methyltransferase activity"/>
    <property type="evidence" value="ECO:0007669"/>
    <property type="project" value="UniProtKB-UniRule"/>
</dbReference>
<dbReference type="InterPro" id="IPR029028">
    <property type="entry name" value="Alpha/beta_knot_MTases"/>
</dbReference>
<name>A0A1H8R1L2_9GAMM</name>
<evidence type="ECO:0000256" key="1">
    <source>
        <dbReference type="ARBA" id="ARBA00022555"/>
    </source>
</evidence>
<sequence length="226" mass="25250">MSASRLQRIQQVLNQRQPDLTAVMAGVHKEHNVSAVMRTCDAVGAWEIHSVGQDGRLVIKRTAAAGVQRWVRLHQHPDVAEGCRALRDRGFQLVAAHLCDEAVDFREVDYTRPTALVLGREKLGVPEAALAQVDTAIRIPMAGFTDSLNVSVAAAVVLYEAQRQRLEAGLYDQRRLDDETYRRTLFEWVQPKIARYCRQRGLRYPELDDEGHVVGGIEALQGVDAS</sequence>
<dbReference type="InterPro" id="IPR001537">
    <property type="entry name" value="SpoU_MeTrfase"/>
</dbReference>
<dbReference type="Gene3D" id="3.40.1280.10">
    <property type="match status" value="1"/>
</dbReference>
<accession>A0A1H8R1L2</accession>
<dbReference type="STRING" id="406100.SAMN04488052_101924"/>
<dbReference type="PANTHER" id="PTHR43453:SF1">
    <property type="entry name" value="TRNA_RRNA METHYLTRANSFERASE SPOU TYPE DOMAIN-CONTAINING PROTEIN"/>
    <property type="match status" value="1"/>
</dbReference>
<evidence type="ECO:0000256" key="7">
    <source>
        <dbReference type="HAMAP-Rule" id="MF_02060"/>
    </source>
</evidence>
<evidence type="ECO:0000259" key="9">
    <source>
        <dbReference type="Pfam" id="PF12105"/>
    </source>
</evidence>
<evidence type="ECO:0000259" key="8">
    <source>
        <dbReference type="Pfam" id="PF00588"/>
    </source>
</evidence>
<dbReference type="NCBIfam" id="NF008295">
    <property type="entry name" value="PRK11081.1"/>
    <property type="match status" value="1"/>
</dbReference>
<dbReference type="PANTHER" id="PTHR43453">
    <property type="entry name" value="RRNA METHYLASE-LIKE"/>
    <property type="match status" value="1"/>
</dbReference>
<evidence type="ECO:0000256" key="5">
    <source>
        <dbReference type="ARBA" id="ARBA00022694"/>
    </source>
</evidence>
<gene>
    <name evidence="7" type="primary">trmH</name>
    <name evidence="10" type="ORF">SAMN04488052_101924</name>
</gene>
<dbReference type="Proteomes" id="UP000199657">
    <property type="component" value="Unassembled WGS sequence"/>
</dbReference>
<reference evidence="10 11" key="1">
    <citation type="submission" date="2016-10" db="EMBL/GenBank/DDBJ databases">
        <authorList>
            <person name="de Groot N.N."/>
        </authorList>
    </citation>
    <scope>NUCLEOTIDE SEQUENCE [LARGE SCALE GENOMIC DNA]</scope>
    <source>
        <strain evidence="10 11">CGMCC 1.6291</strain>
    </source>
</reference>
<proteinExistence type="inferred from homology"/>
<protein>
    <recommendedName>
        <fullName evidence="7">tRNA (guanosine(18)-2'-O)-methyltransferase</fullName>
        <ecNumber evidence="7">2.1.1.34</ecNumber>
    </recommendedName>
    <alternativeName>
        <fullName evidence="7">tRNA [Gm18] methyltransferase</fullName>
    </alternativeName>
</protein>
<feature type="domain" description="RNA methyltransferase SpoU/TrmH type C-terminal" evidence="9">
    <location>
        <begin position="163"/>
        <end position="214"/>
    </location>
</feature>
<dbReference type="GO" id="GO:0002938">
    <property type="term" value="P:tRNA guanine ribose methylation"/>
    <property type="evidence" value="ECO:0007669"/>
    <property type="project" value="UniProtKB-UniRule"/>
</dbReference>
<comment type="similarity">
    <text evidence="7">Belongs to the class IV-like SAM-binding methyltransferase superfamily. RNA methyltransferase TrmH family.</text>
</comment>
<evidence type="ECO:0000256" key="4">
    <source>
        <dbReference type="ARBA" id="ARBA00022691"/>
    </source>
</evidence>
<feature type="binding site" evidence="7">
    <location>
        <position position="139"/>
    </location>
    <ligand>
        <name>S-adenosyl-L-methionine</name>
        <dbReference type="ChEBI" id="CHEBI:59789"/>
    </ligand>
</feature>
<dbReference type="AlphaFoldDB" id="A0A1H8R1L2"/>
<keyword evidence="1 7" id="KW-0820">tRNA-binding</keyword>
<dbReference type="HAMAP" id="MF_02060">
    <property type="entry name" value="tRNA_methyltr_TrmH"/>
    <property type="match status" value="1"/>
</dbReference>
<feature type="binding site" evidence="7">
    <location>
        <position position="148"/>
    </location>
    <ligand>
        <name>S-adenosyl-L-methionine</name>
        <dbReference type="ChEBI" id="CHEBI:59789"/>
    </ligand>
</feature>
<dbReference type="Pfam" id="PF00588">
    <property type="entry name" value="SpoU_methylase"/>
    <property type="match status" value="1"/>
</dbReference>
<evidence type="ECO:0000256" key="2">
    <source>
        <dbReference type="ARBA" id="ARBA00022603"/>
    </source>
</evidence>
<feature type="domain" description="tRNA/rRNA methyltransferase SpoU type" evidence="8">
    <location>
        <begin position="20"/>
        <end position="159"/>
    </location>
</feature>
<evidence type="ECO:0000256" key="3">
    <source>
        <dbReference type="ARBA" id="ARBA00022679"/>
    </source>
</evidence>
<keyword evidence="5 7" id="KW-0819">tRNA processing</keyword>
<dbReference type="InterPro" id="IPR029026">
    <property type="entry name" value="tRNA_m1G_MTases_N"/>
</dbReference>
<dbReference type="Pfam" id="PF12105">
    <property type="entry name" value="SpoU_methylas_C"/>
    <property type="match status" value="1"/>
</dbReference>
<evidence type="ECO:0000256" key="6">
    <source>
        <dbReference type="ARBA" id="ARBA00022884"/>
    </source>
</evidence>
<evidence type="ECO:0000313" key="11">
    <source>
        <dbReference type="Proteomes" id="UP000199657"/>
    </source>
</evidence>
<dbReference type="EMBL" id="FOEG01000001">
    <property type="protein sequence ID" value="SEO60167.1"/>
    <property type="molecule type" value="Genomic_DNA"/>
</dbReference>
<keyword evidence="6 7" id="KW-0694">RNA-binding</keyword>
<keyword evidence="3 7" id="KW-0808">Transferase</keyword>
<dbReference type="InterPro" id="IPR022724">
    <property type="entry name" value="rRNA_MeTrfase_SpoU_C"/>
</dbReference>